<evidence type="ECO:0000313" key="1">
    <source>
        <dbReference type="EnsemblPlants" id="OGLUM01G27070.1"/>
    </source>
</evidence>
<name>A0A0D9YBX2_9ORYZ</name>
<evidence type="ECO:0000313" key="2">
    <source>
        <dbReference type="Proteomes" id="UP000026961"/>
    </source>
</evidence>
<keyword evidence="2" id="KW-1185">Reference proteome</keyword>
<reference evidence="1" key="1">
    <citation type="submission" date="2013-08" db="EMBL/GenBank/DDBJ databases">
        <title>Oryza genome evolution.</title>
        <authorList>
            <person name="Wing R.A."/>
            <person name="Panaud O."/>
            <person name="Oliveira A.C."/>
        </authorList>
    </citation>
    <scope>NUCLEOTIDE SEQUENCE</scope>
</reference>
<dbReference type="EnsemblPlants" id="OGLUM01G27070.1">
    <property type="protein sequence ID" value="OGLUM01G27070.1"/>
    <property type="gene ID" value="OGLUM01G27070"/>
</dbReference>
<organism evidence="1">
    <name type="scientific">Oryza glumipatula</name>
    <dbReference type="NCBI Taxonomy" id="40148"/>
    <lineage>
        <taxon>Eukaryota</taxon>
        <taxon>Viridiplantae</taxon>
        <taxon>Streptophyta</taxon>
        <taxon>Embryophyta</taxon>
        <taxon>Tracheophyta</taxon>
        <taxon>Spermatophyta</taxon>
        <taxon>Magnoliopsida</taxon>
        <taxon>Liliopsida</taxon>
        <taxon>Poales</taxon>
        <taxon>Poaceae</taxon>
        <taxon>BOP clade</taxon>
        <taxon>Oryzoideae</taxon>
        <taxon>Oryzeae</taxon>
        <taxon>Oryzinae</taxon>
        <taxon>Oryza</taxon>
    </lineage>
</organism>
<sequence length="67" mass="7546">MPFLPGNSTAGGKPQLVHSYKHIVDGFTAIAVSKKPSFRRCFQDGIACLHCWFKQEGGWQPCLIRPW</sequence>
<protein>
    <submittedName>
        <fullName evidence="1">Uncharacterized protein</fullName>
    </submittedName>
</protein>
<dbReference type="Gramene" id="OGLUM01G27070.1">
    <property type="protein sequence ID" value="OGLUM01G27070.1"/>
    <property type="gene ID" value="OGLUM01G27070"/>
</dbReference>
<proteinExistence type="predicted"/>
<accession>A0A0D9YBX2</accession>
<reference evidence="1" key="2">
    <citation type="submission" date="2015-04" db="UniProtKB">
        <authorList>
            <consortium name="EnsemblPlants"/>
        </authorList>
    </citation>
    <scope>IDENTIFICATION</scope>
</reference>
<dbReference type="AlphaFoldDB" id="A0A0D9YBX2"/>
<reference evidence="1" key="3">
    <citation type="submission" date="2018-05" db="EMBL/GenBank/DDBJ databases">
        <title>OgluRS3 (Oryza glumaepatula Reference Sequence Version 3).</title>
        <authorList>
            <person name="Zhang J."/>
            <person name="Kudrna D."/>
            <person name="Lee S."/>
            <person name="Talag J."/>
            <person name="Welchert J."/>
            <person name="Wing R.A."/>
        </authorList>
    </citation>
    <scope>NUCLEOTIDE SEQUENCE [LARGE SCALE GENOMIC DNA]</scope>
</reference>
<dbReference type="HOGENOM" id="CLU_2816542_0_0_1"/>
<dbReference type="Proteomes" id="UP000026961">
    <property type="component" value="Chromosome 1"/>
</dbReference>
<dbReference type="STRING" id="40148.A0A0D9YBX2"/>